<evidence type="ECO:0000313" key="9">
    <source>
        <dbReference type="Proteomes" id="UP000662914"/>
    </source>
</evidence>
<dbReference type="EMBL" id="AP021857">
    <property type="protein sequence ID" value="BBO22084.1"/>
    <property type="molecule type" value="Genomic_DNA"/>
</dbReference>
<sequence length="518" mass="56963">MEIPVLLDPKSRQSLQAQLYEQIRKLILGGRLKPGTPLPASRALSRQLGVSRNTVMLAYDRLSAEGYLQTREAIGTYVSFELPEDCLTAKRLASTADTSAQDFPTRRQIAFAGRPQAVVNQRRLAYDFWLGRPDPHSFPIKAWRRLINRTLVTAGTRLTEYRDPAGLIDLRKAIADHIGPARGINVDPDQIIIVAGCQEGLNLTARLLLREGMSVAIENPAYQGAAYLYESYRSRLMPVCVDENGLNVEDLPAEGAALLYVTPSHQYPMGFTLSLERRLRLLDWAWRTGTYIVEDDYDSDFRYRGSPIAALMGLDSHGCVIYLGTFSKSIGAGLRIGYLVVPKHLAGPARTAKALLDNGHPWLEQAVLAEFLVGGGYDNHLRRIRQSYAERRDCLTDCLKRHFGEVAISGSECGMHIAWHLPDDLPRAARLQEMAAEHGVGIYTLQSGAAYDFGGCAYSDRAIMLGFSSLNERQIRSGIERIAAAVDAARKPAATVAAPHAPTPATLKAGSRIPLPGS</sequence>
<comment type="similarity">
    <text evidence="1">In the C-terminal section; belongs to the class-I pyridoxal-phosphate-dependent aminotransferase family.</text>
</comment>
<dbReference type="InterPro" id="IPR000524">
    <property type="entry name" value="Tscrpt_reg_HTH_GntR"/>
</dbReference>
<evidence type="ECO:0000256" key="5">
    <source>
        <dbReference type="ARBA" id="ARBA00023163"/>
    </source>
</evidence>
<evidence type="ECO:0000256" key="2">
    <source>
        <dbReference type="ARBA" id="ARBA00022898"/>
    </source>
</evidence>
<dbReference type="InterPro" id="IPR015424">
    <property type="entry name" value="PyrdxlP-dep_Trfase"/>
</dbReference>
<evidence type="ECO:0000256" key="1">
    <source>
        <dbReference type="ARBA" id="ARBA00005384"/>
    </source>
</evidence>
<dbReference type="PANTHER" id="PTHR46577:SF1">
    <property type="entry name" value="HTH-TYPE TRANSCRIPTIONAL REGULATORY PROTEIN GABR"/>
    <property type="match status" value="1"/>
</dbReference>
<dbReference type="PANTHER" id="PTHR46577">
    <property type="entry name" value="HTH-TYPE TRANSCRIPTIONAL REGULATORY PROTEIN GABR"/>
    <property type="match status" value="1"/>
</dbReference>
<dbReference type="Pfam" id="PF00155">
    <property type="entry name" value="Aminotran_1_2"/>
    <property type="match status" value="1"/>
</dbReference>
<dbReference type="CDD" id="cd07377">
    <property type="entry name" value="WHTH_GntR"/>
    <property type="match status" value="1"/>
</dbReference>
<dbReference type="KEGG" id="ddz:DSYM_27830"/>
<feature type="domain" description="HTH gntR-type" evidence="7">
    <location>
        <begin position="13"/>
        <end position="81"/>
    </location>
</feature>
<dbReference type="SUPFAM" id="SSF53383">
    <property type="entry name" value="PLP-dependent transferases"/>
    <property type="match status" value="1"/>
</dbReference>
<proteinExistence type="inferred from homology"/>
<evidence type="ECO:0000256" key="4">
    <source>
        <dbReference type="ARBA" id="ARBA00023125"/>
    </source>
</evidence>
<keyword evidence="4" id="KW-0238">DNA-binding</keyword>
<dbReference type="Proteomes" id="UP000662914">
    <property type="component" value="Chromosome"/>
</dbReference>
<dbReference type="InterPro" id="IPR004839">
    <property type="entry name" value="Aminotransferase_I/II_large"/>
</dbReference>
<evidence type="ECO:0000256" key="6">
    <source>
        <dbReference type="SAM" id="MobiDB-lite"/>
    </source>
</evidence>
<dbReference type="PROSITE" id="PS50949">
    <property type="entry name" value="HTH_GNTR"/>
    <property type="match status" value="1"/>
</dbReference>
<dbReference type="AlphaFoldDB" id="A0A809SC88"/>
<evidence type="ECO:0000259" key="7">
    <source>
        <dbReference type="PROSITE" id="PS50949"/>
    </source>
</evidence>
<keyword evidence="3" id="KW-0805">Transcription regulation</keyword>
<dbReference type="SUPFAM" id="SSF46785">
    <property type="entry name" value="Winged helix' DNA-binding domain"/>
    <property type="match status" value="1"/>
</dbReference>
<feature type="region of interest" description="Disordered" evidence="6">
    <location>
        <begin position="498"/>
        <end position="518"/>
    </location>
</feature>
<evidence type="ECO:0000256" key="3">
    <source>
        <dbReference type="ARBA" id="ARBA00023015"/>
    </source>
</evidence>
<dbReference type="InterPro" id="IPR015421">
    <property type="entry name" value="PyrdxlP-dep_Trfase_major"/>
</dbReference>
<accession>A0A809SC88</accession>
<organism evidence="8 9">
    <name type="scientific">Candidatus Desulfobacillus denitrificans</name>
    <dbReference type="NCBI Taxonomy" id="2608985"/>
    <lineage>
        <taxon>Bacteria</taxon>
        <taxon>Pseudomonadati</taxon>
        <taxon>Pseudomonadota</taxon>
        <taxon>Betaproteobacteria</taxon>
        <taxon>Candidatus Desulfobacillus</taxon>
    </lineage>
</organism>
<dbReference type="InterPro" id="IPR051446">
    <property type="entry name" value="HTH_trans_reg/aminotransferase"/>
</dbReference>
<dbReference type="GO" id="GO:0003700">
    <property type="term" value="F:DNA-binding transcription factor activity"/>
    <property type="evidence" value="ECO:0007669"/>
    <property type="project" value="InterPro"/>
</dbReference>
<protein>
    <submittedName>
        <fullName evidence="8">Transcriptional regulator</fullName>
    </submittedName>
</protein>
<dbReference type="CDD" id="cd00609">
    <property type="entry name" value="AAT_like"/>
    <property type="match status" value="1"/>
</dbReference>
<feature type="compositionally biased region" description="Low complexity" evidence="6">
    <location>
        <begin position="498"/>
        <end position="509"/>
    </location>
</feature>
<evidence type="ECO:0000313" key="8">
    <source>
        <dbReference type="EMBL" id="BBO22084.1"/>
    </source>
</evidence>
<dbReference type="InterPro" id="IPR036388">
    <property type="entry name" value="WH-like_DNA-bd_sf"/>
</dbReference>
<dbReference type="Gene3D" id="1.10.10.10">
    <property type="entry name" value="Winged helix-like DNA-binding domain superfamily/Winged helix DNA-binding domain"/>
    <property type="match status" value="1"/>
</dbReference>
<name>A0A809SC88_9PROT</name>
<dbReference type="SMART" id="SM00345">
    <property type="entry name" value="HTH_GNTR"/>
    <property type="match status" value="1"/>
</dbReference>
<dbReference type="InterPro" id="IPR036390">
    <property type="entry name" value="WH_DNA-bd_sf"/>
</dbReference>
<keyword evidence="5" id="KW-0804">Transcription</keyword>
<dbReference type="GO" id="GO:0003677">
    <property type="term" value="F:DNA binding"/>
    <property type="evidence" value="ECO:0007669"/>
    <property type="project" value="UniProtKB-KW"/>
</dbReference>
<reference evidence="8" key="1">
    <citation type="journal article" name="DNA Res.">
        <title>The physiological potential of anammox bacteria as revealed by their core genome structure.</title>
        <authorList>
            <person name="Okubo T."/>
            <person name="Toyoda A."/>
            <person name="Fukuhara K."/>
            <person name="Uchiyama I."/>
            <person name="Harigaya Y."/>
            <person name="Kuroiwa M."/>
            <person name="Suzuki T."/>
            <person name="Murakami Y."/>
            <person name="Suwa Y."/>
            <person name="Takami H."/>
        </authorList>
    </citation>
    <scope>NUCLEOTIDE SEQUENCE</scope>
    <source>
        <strain evidence="8">317325-3</strain>
    </source>
</reference>
<dbReference type="GO" id="GO:0030170">
    <property type="term" value="F:pyridoxal phosphate binding"/>
    <property type="evidence" value="ECO:0007669"/>
    <property type="project" value="InterPro"/>
</dbReference>
<dbReference type="PRINTS" id="PR00035">
    <property type="entry name" value="HTHGNTR"/>
</dbReference>
<dbReference type="Gene3D" id="3.40.640.10">
    <property type="entry name" value="Type I PLP-dependent aspartate aminotransferase-like (Major domain)"/>
    <property type="match status" value="1"/>
</dbReference>
<dbReference type="Pfam" id="PF00392">
    <property type="entry name" value="GntR"/>
    <property type="match status" value="1"/>
</dbReference>
<keyword evidence="2" id="KW-0663">Pyridoxal phosphate</keyword>
<gene>
    <name evidence="8" type="ORF">DSYM_27830</name>
</gene>